<dbReference type="PANTHER" id="PTHR12592">
    <property type="entry name" value="ATP-DEPENDENT (S)-NAD(P)H-HYDRATE DEHYDRATASE FAMILY MEMBER"/>
    <property type="match status" value="1"/>
</dbReference>
<feature type="binding site" evidence="14">
    <location>
        <position position="233"/>
    </location>
    <ligand>
        <name>(6S)-NADPHX</name>
        <dbReference type="ChEBI" id="CHEBI:64076"/>
    </ligand>
</feature>
<keyword evidence="4 14" id="KW-0547">Nucleotide-binding</keyword>
<keyword evidence="6 14" id="KW-0067">ATP-binding</keyword>
<dbReference type="NCBIfam" id="TIGR00516">
    <property type="entry name" value="acpS"/>
    <property type="match status" value="1"/>
</dbReference>
<evidence type="ECO:0000256" key="5">
    <source>
        <dbReference type="ARBA" id="ARBA00022832"/>
    </source>
</evidence>
<comment type="subunit">
    <text evidence="14">Homotetramer.</text>
</comment>
<dbReference type="InterPro" id="IPR000631">
    <property type="entry name" value="CARKD"/>
</dbReference>
<dbReference type="GO" id="GO:0008897">
    <property type="term" value="F:holo-[acyl-carrier-protein] synthase activity"/>
    <property type="evidence" value="ECO:0007669"/>
    <property type="project" value="UniProtKB-UniRule"/>
</dbReference>
<keyword evidence="5 13" id="KW-0276">Fatty acid metabolism</keyword>
<accession>A0A1I1B0V3</accession>
<comment type="function">
    <text evidence="13">Transfers the 4'-phosphopantetheine moiety from coenzyme A to a Ser of acyl-carrier-protein.</text>
</comment>
<dbReference type="GO" id="GO:0000287">
    <property type="term" value="F:magnesium ion binding"/>
    <property type="evidence" value="ECO:0007669"/>
    <property type="project" value="UniProtKB-UniRule"/>
</dbReference>
<keyword evidence="3 13" id="KW-0479">Metal-binding</keyword>
<dbReference type="CDD" id="cd01171">
    <property type="entry name" value="YXKO-related"/>
    <property type="match status" value="1"/>
</dbReference>
<dbReference type="SUPFAM" id="SSF53613">
    <property type="entry name" value="Ribokinase-like"/>
    <property type="match status" value="1"/>
</dbReference>
<evidence type="ECO:0000256" key="3">
    <source>
        <dbReference type="ARBA" id="ARBA00022723"/>
    </source>
</evidence>
<protein>
    <recommendedName>
        <fullName evidence="13 14">Multifunctional fusion protein</fullName>
    </recommendedName>
    <domain>
        <recommendedName>
            <fullName evidence="13">Holo-[acyl-carrier-protein] synthase</fullName>
            <shortName evidence="13">Holo-ACP synthase</shortName>
            <ecNumber evidence="13">2.7.8.7</ecNumber>
        </recommendedName>
        <alternativeName>
            <fullName evidence="13">4'-phosphopantetheinyl transferase AcpS</fullName>
        </alternativeName>
    </domain>
    <domain>
        <recommendedName>
            <fullName evidence="14">ADP-dependent (S)-NAD(P)H-hydrate dehydratase</fullName>
            <ecNumber evidence="14">4.2.1.136</ecNumber>
        </recommendedName>
        <alternativeName>
            <fullName evidence="14">ADP-dependent NAD(P)HX dehydratase</fullName>
        </alternativeName>
    </domain>
</protein>
<dbReference type="EC" id="2.7.8.7" evidence="13"/>
<keyword evidence="10 13" id="KW-0443">Lipid metabolism</keyword>
<comment type="similarity">
    <text evidence="14">Belongs to the NnrD/CARKD family.</text>
</comment>
<comment type="subcellular location">
    <subcellularLocation>
        <location evidence="13">Cytoplasm</location>
    </subcellularLocation>
</comment>
<dbReference type="PANTHER" id="PTHR12592:SF0">
    <property type="entry name" value="ATP-DEPENDENT (S)-NAD(P)H-HYDRATE DEHYDRATASE"/>
    <property type="match status" value="1"/>
</dbReference>
<feature type="binding site" evidence="14">
    <location>
        <position position="349"/>
    </location>
    <ligand>
        <name>AMP</name>
        <dbReference type="ChEBI" id="CHEBI:456215"/>
    </ligand>
</feature>
<dbReference type="GO" id="GO:0052855">
    <property type="term" value="F:ADP-dependent NAD(P)H-hydrate dehydratase activity"/>
    <property type="evidence" value="ECO:0007669"/>
    <property type="project" value="UniProtKB-UniRule"/>
</dbReference>
<dbReference type="InterPro" id="IPR002582">
    <property type="entry name" value="ACPS"/>
</dbReference>
<feature type="binding site" evidence="14">
    <location>
        <begin position="321"/>
        <end position="325"/>
    </location>
    <ligand>
        <name>AMP</name>
        <dbReference type="ChEBI" id="CHEBI:456215"/>
    </ligand>
</feature>
<keyword evidence="2 13" id="KW-0808">Transferase</keyword>
<keyword evidence="11 13" id="KW-0275">Fatty acid biosynthesis</keyword>
<evidence type="ECO:0000256" key="1">
    <source>
        <dbReference type="ARBA" id="ARBA00022516"/>
    </source>
</evidence>
<feature type="binding site" evidence="14">
    <location>
        <position position="173"/>
    </location>
    <ligand>
        <name>(6S)-NADPHX</name>
        <dbReference type="ChEBI" id="CHEBI:64076"/>
    </ligand>
</feature>
<dbReference type="InterPro" id="IPR004568">
    <property type="entry name" value="Ppantetheine-prot_Trfase_dom"/>
</dbReference>
<evidence type="ECO:0000256" key="4">
    <source>
        <dbReference type="ARBA" id="ARBA00022741"/>
    </source>
</evidence>
<sequence length="409" mass="44971">MILGLGTDIVEIDRIKKACECNEKFLNKLFTEKELEYIKERNFSYETIAGSFAAKEAISKALGTGFRGFSFKDLEILRDKLKKPYVVLHNNAKNIANKKGSIGFKVSISHSKENAIAVAIWDNGVLDNEKNVNIECNYEAHIRDLIPIRHKEGHKGTYGRCLIIAGSKGFTGAAYLSTKAAINTGAGLVTLGCYKEIWDIMSIKLNEAMTLDNQSYDFFNIMKKADSIAIGPGLGITLTTKSLLHKVLKNSKCNVVIDADALNVLSEDLEMLRLGKNRTVITPHPGEMSRLTGYDIEYINNNREYVAVEFSKKYNVVVLLKGHNTVITDGEKTYINPTGNSSMASGGMGDALTGIIAAFMAQGLNPISSALIGAYIHGLIGDKLNKEMYCVPASTLIEKIPFILKELIE</sequence>
<dbReference type="GO" id="GO:0006633">
    <property type="term" value="P:fatty acid biosynthetic process"/>
    <property type="evidence" value="ECO:0007669"/>
    <property type="project" value="UniProtKB-UniRule"/>
</dbReference>
<keyword evidence="9 14" id="KW-0520">NAD</keyword>
<feature type="binding site" evidence="13">
    <location>
        <position position="56"/>
    </location>
    <ligand>
        <name>Mg(2+)</name>
        <dbReference type="ChEBI" id="CHEBI:18420"/>
    </ligand>
</feature>
<feature type="binding site" evidence="13">
    <location>
        <position position="8"/>
    </location>
    <ligand>
        <name>Mg(2+)</name>
        <dbReference type="ChEBI" id="CHEBI:18420"/>
    </ligand>
</feature>
<feature type="binding site" evidence="14">
    <location>
        <position position="350"/>
    </location>
    <ligand>
        <name>(6S)-NADPHX</name>
        <dbReference type="ChEBI" id="CHEBI:64076"/>
    </ligand>
</feature>
<evidence type="ECO:0000313" key="16">
    <source>
        <dbReference type="EMBL" id="SFB42298.1"/>
    </source>
</evidence>
<evidence type="ECO:0000256" key="7">
    <source>
        <dbReference type="ARBA" id="ARBA00022842"/>
    </source>
</evidence>
<proteinExistence type="inferred from homology"/>
<dbReference type="GO" id="GO:0046496">
    <property type="term" value="P:nicotinamide nucleotide metabolic process"/>
    <property type="evidence" value="ECO:0007669"/>
    <property type="project" value="UniProtKB-UniRule"/>
</dbReference>
<dbReference type="NCBIfam" id="TIGR00196">
    <property type="entry name" value="yjeF_cterm"/>
    <property type="match status" value="1"/>
</dbReference>
<keyword evidence="1 13" id="KW-0444">Lipid biosynthesis</keyword>
<evidence type="ECO:0000256" key="13">
    <source>
        <dbReference type="HAMAP-Rule" id="MF_00101"/>
    </source>
</evidence>
<dbReference type="Gene3D" id="3.90.470.20">
    <property type="entry name" value="4'-phosphopantetheinyl transferase domain"/>
    <property type="match status" value="1"/>
</dbReference>
<feature type="binding site" evidence="14">
    <location>
        <position position="284"/>
    </location>
    <ligand>
        <name>(6S)-NADPHX</name>
        <dbReference type="ChEBI" id="CHEBI:64076"/>
    </ligand>
</feature>
<evidence type="ECO:0000256" key="12">
    <source>
        <dbReference type="ARBA" id="ARBA00023239"/>
    </source>
</evidence>
<dbReference type="Gene3D" id="3.40.1190.20">
    <property type="match status" value="1"/>
</dbReference>
<comment type="cofactor">
    <cofactor evidence="13">
        <name>Mg(2+)</name>
        <dbReference type="ChEBI" id="CHEBI:18420"/>
    </cofactor>
</comment>
<keyword evidence="12 14" id="KW-0456">Lyase</keyword>
<keyword evidence="17" id="KW-1185">Reference proteome</keyword>
<evidence type="ECO:0000256" key="10">
    <source>
        <dbReference type="ARBA" id="ARBA00023098"/>
    </source>
</evidence>
<dbReference type="InterPro" id="IPR029056">
    <property type="entry name" value="Ribokinase-like"/>
</dbReference>
<evidence type="ECO:0000256" key="14">
    <source>
        <dbReference type="HAMAP-Rule" id="MF_01965"/>
    </source>
</evidence>
<dbReference type="HAMAP" id="MF_01965">
    <property type="entry name" value="NADHX_dehydratase"/>
    <property type="match status" value="1"/>
</dbReference>
<comment type="catalytic activity">
    <reaction evidence="14">
        <text>(6S)-NADHX + ADP = AMP + phosphate + NADH + H(+)</text>
        <dbReference type="Rhea" id="RHEA:32223"/>
        <dbReference type="ChEBI" id="CHEBI:15378"/>
        <dbReference type="ChEBI" id="CHEBI:43474"/>
        <dbReference type="ChEBI" id="CHEBI:57945"/>
        <dbReference type="ChEBI" id="CHEBI:64074"/>
        <dbReference type="ChEBI" id="CHEBI:456215"/>
        <dbReference type="ChEBI" id="CHEBI:456216"/>
        <dbReference type="EC" id="4.2.1.136"/>
    </reaction>
</comment>
<dbReference type="Pfam" id="PF01256">
    <property type="entry name" value="Carb_kinase"/>
    <property type="match status" value="1"/>
</dbReference>
<dbReference type="PROSITE" id="PS51383">
    <property type="entry name" value="YJEF_C_3"/>
    <property type="match status" value="1"/>
</dbReference>
<evidence type="ECO:0000256" key="6">
    <source>
        <dbReference type="ARBA" id="ARBA00022840"/>
    </source>
</evidence>
<keyword evidence="7 13" id="KW-0460">Magnesium</keyword>
<evidence type="ECO:0000256" key="8">
    <source>
        <dbReference type="ARBA" id="ARBA00022857"/>
    </source>
</evidence>
<feature type="domain" description="YjeF C-terminal" evidence="15">
    <location>
        <begin position="138"/>
        <end position="407"/>
    </location>
</feature>
<evidence type="ECO:0000256" key="9">
    <source>
        <dbReference type="ARBA" id="ARBA00023027"/>
    </source>
</evidence>
<dbReference type="NCBIfam" id="TIGR00556">
    <property type="entry name" value="pantethn_trn"/>
    <property type="match status" value="1"/>
</dbReference>
<dbReference type="InterPro" id="IPR017953">
    <property type="entry name" value="Carbohydrate_kinase_pred_CS"/>
</dbReference>
<dbReference type="GO" id="GO:0110051">
    <property type="term" value="P:metabolite repair"/>
    <property type="evidence" value="ECO:0007669"/>
    <property type="project" value="TreeGrafter"/>
</dbReference>
<dbReference type="STRING" id="84698.SAMN04488528_10507"/>
<evidence type="ECO:0000259" key="15">
    <source>
        <dbReference type="PROSITE" id="PS51383"/>
    </source>
</evidence>
<dbReference type="GO" id="GO:0052856">
    <property type="term" value="F:NAD(P)HX epimerase activity"/>
    <property type="evidence" value="ECO:0007669"/>
    <property type="project" value="TreeGrafter"/>
</dbReference>
<organism evidence="16 17">
    <name type="scientific">Clostridium frigidicarnis</name>
    <dbReference type="NCBI Taxonomy" id="84698"/>
    <lineage>
        <taxon>Bacteria</taxon>
        <taxon>Bacillati</taxon>
        <taxon>Bacillota</taxon>
        <taxon>Clostridia</taxon>
        <taxon>Eubacteriales</taxon>
        <taxon>Clostridiaceae</taxon>
        <taxon>Clostridium</taxon>
    </lineage>
</organism>
<evidence type="ECO:0000256" key="2">
    <source>
        <dbReference type="ARBA" id="ARBA00022679"/>
    </source>
</evidence>
<dbReference type="PROSITE" id="PS01049">
    <property type="entry name" value="YJEF_C_1"/>
    <property type="match status" value="1"/>
</dbReference>
<keyword evidence="13" id="KW-0963">Cytoplasm</keyword>
<comment type="similarity">
    <text evidence="13">Belongs to the P-Pant transferase superfamily. AcpS family.</text>
</comment>
<reference evidence="16 17" key="1">
    <citation type="submission" date="2016-10" db="EMBL/GenBank/DDBJ databases">
        <authorList>
            <person name="de Groot N.N."/>
        </authorList>
    </citation>
    <scope>NUCLEOTIDE SEQUENCE [LARGE SCALE GENOMIC DNA]</scope>
    <source>
        <strain evidence="16 17">DSM 12271</strain>
    </source>
</reference>
<dbReference type="Pfam" id="PF01648">
    <property type="entry name" value="ACPS"/>
    <property type="match status" value="1"/>
</dbReference>
<dbReference type="HAMAP" id="MF_00101">
    <property type="entry name" value="AcpS"/>
    <property type="match status" value="1"/>
</dbReference>
<keyword evidence="8 14" id="KW-0521">NADP</keyword>
<evidence type="ECO:0000313" key="17">
    <source>
        <dbReference type="Proteomes" id="UP000198619"/>
    </source>
</evidence>
<comment type="function">
    <text evidence="14">Catalyzes the dehydration of the S-form of NAD(P)HX at the expense of ADP, which is converted to AMP. Together with NAD(P)HX epimerase, which catalyzes the epimerization of the S- and R-forms, the enzyme allows the repair of both epimers of NAD(P)HX, a damaged form of NAD(P)H that is a result of enzymatic or heat-dependent hydration.</text>
</comment>
<evidence type="ECO:0000256" key="11">
    <source>
        <dbReference type="ARBA" id="ARBA00023160"/>
    </source>
</evidence>
<name>A0A1I1B0V3_9CLOT</name>
<dbReference type="InterPro" id="IPR008278">
    <property type="entry name" value="4-PPantetheinyl_Trfase_dom"/>
</dbReference>
<comment type="catalytic activity">
    <reaction evidence="13">
        <text>apo-[ACP] + CoA = holo-[ACP] + adenosine 3',5'-bisphosphate + H(+)</text>
        <dbReference type="Rhea" id="RHEA:12068"/>
        <dbReference type="Rhea" id="RHEA-COMP:9685"/>
        <dbReference type="Rhea" id="RHEA-COMP:9690"/>
        <dbReference type="ChEBI" id="CHEBI:15378"/>
        <dbReference type="ChEBI" id="CHEBI:29999"/>
        <dbReference type="ChEBI" id="CHEBI:57287"/>
        <dbReference type="ChEBI" id="CHEBI:58343"/>
        <dbReference type="ChEBI" id="CHEBI:64479"/>
        <dbReference type="EC" id="2.7.8.7"/>
    </reaction>
</comment>
<dbReference type="Proteomes" id="UP000198619">
    <property type="component" value="Unassembled WGS sequence"/>
</dbReference>
<gene>
    <name evidence="14" type="primary">nnrD</name>
    <name evidence="13" type="synonym">acpS</name>
    <name evidence="16" type="ORF">SAMN04488528_10507</name>
</gene>
<dbReference type="RefSeq" id="WP_090043006.1">
    <property type="nucleotide sequence ID" value="NZ_FOKI01000050.1"/>
</dbReference>
<dbReference type="GO" id="GO:0005524">
    <property type="term" value="F:ATP binding"/>
    <property type="evidence" value="ECO:0007669"/>
    <property type="project" value="UniProtKB-KW"/>
</dbReference>
<dbReference type="SUPFAM" id="SSF56214">
    <property type="entry name" value="4'-phosphopantetheinyl transferase"/>
    <property type="match status" value="1"/>
</dbReference>
<dbReference type="InterPro" id="IPR037143">
    <property type="entry name" value="4-PPantetheinyl_Trfase_dom_sf"/>
</dbReference>
<dbReference type="AlphaFoldDB" id="A0A1I1B0V3"/>
<dbReference type="GO" id="GO:0005737">
    <property type="term" value="C:cytoplasm"/>
    <property type="evidence" value="ECO:0007669"/>
    <property type="project" value="UniProtKB-SubCell"/>
</dbReference>
<dbReference type="OrthoDB" id="9806925at2"/>
<dbReference type="EMBL" id="FOKI01000050">
    <property type="protein sequence ID" value="SFB42298.1"/>
    <property type="molecule type" value="Genomic_DNA"/>
</dbReference>
<comment type="catalytic activity">
    <reaction evidence="14">
        <text>(6S)-NADPHX + ADP = AMP + phosphate + NADPH + H(+)</text>
        <dbReference type="Rhea" id="RHEA:32235"/>
        <dbReference type="ChEBI" id="CHEBI:15378"/>
        <dbReference type="ChEBI" id="CHEBI:43474"/>
        <dbReference type="ChEBI" id="CHEBI:57783"/>
        <dbReference type="ChEBI" id="CHEBI:64076"/>
        <dbReference type="ChEBI" id="CHEBI:456215"/>
        <dbReference type="ChEBI" id="CHEBI:456216"/>
        <dbReference type="EC" id="4.2.1.136"/>
    </reaction>
</comment>
<dbReference type="EC" id="4.2.1.136" evidence="14"/>